<keyword evidence="4" id="KW-1185">Reference proteome</keyword>
<keyword evidence="2" id="KW-0812">Transmembrane</keyword>
<feature type="transmembrane region" description="Helical" evidence="2">
    <location>
        <begin position="41"/>
        <end position="61"/>
    </location>
</feature>
<dbReference type="AlphaFoldDB" id="A0A1T4Z5X3"/>
<feature type="region of interest" description="Disordered" evidence="1">
    <location>
        <begin position="1"/>
        <end position="38"/>
    </location>
</feature>
<name>A0A1T4Z5X3_9ACTN</name>
<dbReference type="EMBL" id="LT796768">
    <property type="protein sequence ID" value="SKB09442.1"/>
    <property type="molecule type" value="Genomic_DNA"/>
</dbReference>
<sequence>MGASETSDLRHDGGHGVQESVTERDTDAVAPGQPTKRGGQVLRGLMVLTAAVWLFSFVQLVQQPAQEGATTTSWDLAFWVAMALGSAIATFILGFWKVHRT</sequence>
<evidence type="ECO:0000313" key="3">
    <source>
        <dbReference type="EMBL" id="SKB09442.1"/>
    </source>
</evidence>
<dbReference type="OrthoDB" id="9879135at2"/>
<dbReference type="STRING" id="1736691.SAMN06295964_2703"/>
<evidence type="ECO:0000256" key="2">
    <source>
        <dbReference type="SAM" id="Phobius"/>
    </source>
</evidence>
<reference evidence="4" key="1">
    <citation type="submission" date="2017-02" db="EMBL/GenBank/DDBJ databases">
        <authorList>
            <person name="Varghese N."/>
            <person name="Submissions S."/>
        </authorList>
    </citation>
    <scope>NUCLEOTIDE SEQUENCE [LARGE SCALE GENOMIC DNA]</scope>
    <source>
        <strain evidence="4">9H-4</strain>
    </source>
</reference>
<organism evidence="3 4">
    <name type="scientific">Aeromicrobium choanae</name>
    <dbReference type="NCBI Taxonomy" id="1736691"/>
    <lineage>
        <taxon>Bacteria</taxon>
        <taxon>Bacillati</taxon>
        <taxon>Actinomycetota</taxon>
        <taxon>Actinomycetes</taxon>
        <taxon>Propionibacteriales</taxon>
        <taxon>Nocardioidaceae</taxon>
        <taxon>Aeromicrobium</taxon>
    </lineage>
</organism>
<evidence type="ECO:0000313" key="4">
    <source>
        <dbReference type="Proteomes" id="UP000191040"/>
    </source>
</evidence>
<accession>A0A1T4Z5X3</accession>
<feature type="transmembrane region" description="Helical" evidence="2">
    <location>
        <begin position="76"/>
        <end position="96"/>
    </location>
</feature>
<keyword evidence="2" id="KW-0472">Membrane</keyword>
<dbReference type="RefSeq" id="WP_078700635.1">
    <property type="nucleotide sequence ID" value="NZ_LT796768.1"/>
</dbReference>
<evidence type="ECO:0000256" key="1">
    <source>
        <dbReference type="SAM" id="MobiDB-lite"/>
    </source>
</evidence>
<keyword evidence="2" id="KW-1133">Transmembrane helix</keyword>
<gene>
    <name evidence="3" type="ORF">SAMN06295964_2703</name>
</gene>
<dbReference type="Proteomes" id="UP000191040">
    <property type="component" value="Chromosome I"/>
</dbReference>
<protein>
    <submittedName>
        <fullName evidence="3">Uncharacterized protein</fullName>
    </submittedName>
</protein>
<proteinExistence type="predicted"/>